<evidence type="ECO:0000313" key="3">
    <source>
        <dbReference type="EMBL" id="SFO34455.1"/>
    </source>
</evidence>
<dbReference type="AlphaFoldDB" id="A0A1I5GEH2"/>
<accession>A0A1I5GEH2</accession>
<organism evidence="3 4">
    <name type="scientific">Pseudonocardia ammonioxydans</name>
    <dbReference type="NCBI Taxonomy" id="260086"/>
    <lineage>
        <taxon>Bacteria</taxon>
        <taxon>Bacillati</taxon>
        <taxon>Actinomycetota</taxon>
        <taxon>Actinomycetes</taxon>
        <taxon>Pseudonocardiales</taxon>
        <taxon>Pseudonocardiaceae</taxon>
        <taxon>Pseudonocardia</taxon>
    </lineage>
</organism>
<feature type="region of interest" description="Disordered" evidence="1">
    <location>
        <begin position="19"/>
        <end position="61"/>
    </location>
</feature>
<reference evidence="3 4" key="1">
    <citation type="submission" date="2016-10" db="EMBL/GenBank/DDBJ databases">
        <authorList>
            <person name="de Groot N.N."/>
        </authorList>
    </citation>
    <scope>NUCLEOTIDE SEQUENCE [LARGE SCALE GENOMIC DNA]</scope>
    <source>
        <strain evidence="3 4">CGMCC 4.1877</strain>
    </source>
</reference>
<keyword evidence="2" id="KW-1133">Transmembrane helix</keyword>
<dbReference type="EMBL" id="FOUY01000046">
    <property type="protein sequence ID" value="SFO34455.1"/>
    <property type="molecule type" value="Genomic_DNA"/>
</dbReference>
<evidence type="ECO:0000256" key="1">
    <source>
        <dbReference type="SAM" id="MobiDB-lite"/>
    </source>
</evidence>
<feature type="compositionally biased region" description="Basic and acidic residues" evidence="1">
    <location>
        <begin position="29"/>
        <end position="51"/>
    </location>
</feature>
<gene>
    <name evidence="3" type="ORF">SAMN05216207_104612</name>
</gene>
<dbReference type="STRING" id="260086.SAMN05216207_104612"/>
<dbReference type="Proteomes" id="UP000199614">
    <property type="component" value="Unassembled WGS sequence"/>
</dbReference>
<evidence type="ECO:0000256" key="2">
    <source>
        <dbReference type="SAM" id="Phobius"/>
    </source>
</evidence>
<protein>
    <submittedName>
        <fullName evidence="3">Uncharacterized protein</fullName>
    </submittedName>
</protein>
<dbReference type="OrthoDB" id="3579831at2"/>
<sequence>MNVDADDLTAPILGRAEVEQLRRASPPRHGVDRQRADRHSADRHGADRHGAEPVAPPPAEATVPAAGGAWLALVVLGVLVVVAMLVLVVLWS</sequence>
<proteinExistence type="predicted"/>
<feature type="transmembrane region" description="Helical" evidence="2">
    <location>
        <begin position="69"/>
        <end position="91"/>
    </location>
</feature>
<keyword evidence="2" id="KW-0812">Transmembrane</keyword>
<name>A0A1I5GEH2_PSUAM</name>
<keyword evidence="4" id="KW-1185">Reference proteome</keyword>
<evidence type="ECO:0000313" key="4">
    <source>
        <dbReference type="Proteomes" id="UP000199614"/>
    </source>
</evidence>
<keyword evidence="2" id="KW-0472">Membrane</keyword>